<evidence type="ECO:0008006" key="4">
    <source>
        <dbReference type="Google" id="ProtNLM"/>
    </source>
</evidence>
<keyword evidence="3" id="KW-1185">Reference proteome</keyword>
<evidence type="ECO:0000256" key="1">
    <source>
        <dbReference type="SAM" id="MobiDB-lite"/>
    </source>
</evidence>
<dbReference type="Proteomes" id="UP001500307">
    <property type="component" value="Unassembled WGS sequence"/>
</dbReference>
<proteinExistence type="predicted"/>
<accession>A0ABP8SZA3</accession>
<name>A0ABP8SZA3_9ACTN</name>
<comment type="caution">
    <text evidence="2">The sequence shown here is derived from an EMBL/GenBank/DDBJ whole genome shotgun (WGS) entry which is preliminary data.</text>
</comment>
<dbReference type="EMBL" id="BAABGU010000041">
    <property type="protein sequence ID" value="GAA4578457.1"/>
    <property type="molecule type" value="Genomic_DNA"/>
</dbReference>
<feature type="region of interest" description="Disordered" evidence="1">
    <location>
        <begin position="212"/>
        <end position="237"/>
    </location>
</feature>
<reference evidence="3" key="1">
    <citation type="journal article" date="2019" name="Int. J. Syst. Evol. Microbiol.">
        <title>The Global Catalogue of Microorganisms (GCM) 10K type strain sequencing project: providing services to taxonomists for standard genome sequencing and annotation.</title>
        <authorList>
            <consortium name="The Broad Institute Genomics Platform"/>
            <consortium name="The Broad Institute Genome Sequencing Center for Infectious Disease"/>
            <person name="Wu L."/>
            <person name="Ma J."/>
        </authorList>
    </citation>
    <scope>NUCLEOTIDE SEQUENCE [LARGE SCALE GENOMIC DNA]</scope>
    <source>
        <strain evidence="3">JCM 3175</strain>
    </source>
</reference>
<protein>
    <recommendedName>
        <fullName evidence="4">Helix-turn-helix resolvase-like protein</fullName>
    </recommendedName>
</protein>
<evidence type="ECO:0000313" key="2">
    <source>
        <dbReference type="EMBL" id="GAA4578457.1"/>
    </source>
</evidence>
<sequence>MLTDGSPKIVLQMTDEDVVARVAGVWGTTLRTCPPRSARHKPSYRAAIRGARAADWMERLRPLMGARRREQFDRAQVGWTRPDRRVRLHPAEVAEIVSAMTSGTENARQVAARFGIRRESVYRIMRGRASKPGATPPAVSPDVPRDMAWLAGILEGEGTFSAPSPGSPGRPRVLVRMTDQDIIARVAQMWGSSVYCRRDPRNAAWRPVYATSVVGPSSGRPDVRPAPSPRVTPKVTG</sequence>
<gene>
    <name evidence="2" type="ORF">GCM10023176_54420</name>
</gene>
<evidence type="ECO:0000313" key="3">
    <source>
        <dbReference type="Proteomes" id="UP001500307"/>
    </source>
</evidence>
<organism evidence="2 3">
    <name type="scientific">Micromonospora coerulea</name>
    <dbReference type="NCBI Taxonomy" id="47856"/>
    <lineage>
        <taxon>Bacteria</taxon>
        <taxon>Bacillati</taxon>
        <taxon>Actinomycetota</taxon>
        <taxon>Actinomycetes</taxon>
        <taxon>Micromonosporales</taxon>
        <taxon>Micromonosporaceae</taxon>
        <taxon>Micromonospora</taxon>
    </lineage>
</organism>